<comment type="function">
    <text evidence="4">Lipolytic acyl hydrolase (LAH).</text>
</comment>
<comment type="domain">
    <text evidence="4">The nitrogen atoms of the two glycine residues in the GGXR motif define the oxyanion hole, and stabilize the oxyanion that forms during the nucleophilic attack by the catalytic serine during substrate cleavage.</text>
</comment>
<feature type="active site" description="Nucleophile" evidence="3">
    <location>
        <position position="62"/>
    </location>
</feature>
<dbReference type="EMBL" id="CAXAQS010000316">
    <property type="protein sequence ID" value="CAK9251084.1"/>
    <property type="molecule type" value="Genomic_DNA"/>
</dbReference>
<reference evidence="6" key="1">
    <citation type="submission" date="2024-02" db="EMBL/GenBank/DDBJ databases">
        <authorList>
            <consortium name="ELIXIR-Norway"/>
            <consortium name="Elixir Norway"/>
        </authorList>
    </citation>
    <scope>NUCLEOTIDE SEQUENCE</scope>
</reference>
<dbReference type="PANTHER" id="PTHR32176:SF92">
    <property type="entry name" value="XYLOSE ISOMERASE"/>
    <property type="match status" value="1"/>
</dbReference>
<evidence type="ECO:0000256" key="3">
    <source>
        <dbReference type="PROSITE-ProRule" id="PRU01161"/>
    </source>
</evidence>
<sequence length="419" mass="47691">MDPGKKMKDEADKLRILSIDGGGVRGVIPAIILKYLEEQLQRIDKSKDRRLAEYFDLIVGTSTGGLITALITTPRLKKDDPQELPLSAEQVLEFYQTNTAKIFPPARLPGEEFLKTCKELFRPRYNPQTLDELLEDYCGNRTLSEALTNVIIPSFDIERQSPVLFSSWEPTLKAALVKDVCRATTAAPTFLPPVYFTVPPTEDKKKKDHTKKDPQTQAVGEILHFNMIDGGIAVNNPNFSNFLVLSLGTGQHRTRYLAKDAVKWGVINWLRHYRDVPLFSCLENASADMVDYNLSMMFNAHKSDHKSDHNYLRIQTNISPELSKLDDSKNLEKLMSIGEKLLTEQNVFKFTFKTWEIVTTRTPEKIKHELDSLRQDKGCKQNDVIFAKDGELKVMNAAMKDKELQLVWCFVNLCCFVAV</sequence>
<dbReference type="PROSITE" id="PS51635">
    <property type="entry name" value="PNPLA"/>
    <property type="match status" value="1"/>
</dbReference>
<feature type="active site" description="Proton acceptor" evidence="3">
    <location>
        <position position="229"/>
    </location>
</feature>
<dbReference type="PANTHER" id="PTHR32176">
    <property type="entry name" value="XYLOSE ISOMERASE"/>
    <property type="match status" value="1"/>
</dbReference>
<evidence type="ECO:0000313" key="7">
    <source>
        <dbReference type="Proteomes" id="UP001497444"/>
    </source>
</evidence>
<feature type="short sequence motif" description="GXGXXG" evidence="3">
    <location>
        <begin position="21"/>
        <end position="26"/>
    </location>
</feature>
<keyword evidence="2 3" id="KW-0443">Lipid metabolism</keyword>
<keyword evidence="3 4" id="KW-0378">Hydrolase</keyword>
<evidence type="ECO:0000313" key="6">
    <source>
        <dbReference type="EMBL" id="CAK9251084.1"/>
    </source>
</evidence>
<gene>
    <name evidence="6" type="ORF">CSSPJE1EN1_LOCUS26462</name>
</gene>
<keyword evidence="3 4" id="KW-0442">Lipid degradation</keyword>
<dbReference type="SUPFAM" id="SSF52151">
    <property type="entry name" value="FabD/lysophospholipase-like"/>
    <property type="match status" value="1"/>
</dbReference>
<dbReference type="InterPro" id="IPR002641">
    <property type="entry name" value="PNPLA_dom"/>
</dbReference>
<dbReference type="EC" id="3.1.1.-" evidence="4"/>
<keyword evidence="7" id="KW-1185">Reference proteome</keyword>
<evidence type="ECO:0000256" key="4">
    <source>
        <dbReference type="RuleBase" id="RU361262"/>
    </source>
</evidence>
<feature type="short sequence motif" description="GXSXG" evidence="3">
    <location>
        <begin position="60"/>
        <end position="64"/>
    </location>
</feature>
<comment type="similarity">
    <text evidence="1 4">Belongs to the patatin family.</text>
</comment>
<accession>A0ABP0V9N2</accession>
<dbReference type="InterPro" id="IPR016035">
    <property type="entry name" value="Acyl_Trfase/lysoPLipase"/>
</dbReference>
<dbReference type="Pfam" id="PF01734">
    <property type="entry name" value="Patatin"/>
    <property type="match status" value="1"/>
</dbReference>
<evidence type="ECO:0000259" key="5">
    <source>
        <dbReference type="PROSITE" id="PS51635"/>
    </source>
</evidence>
<evidence type="ECO:0000256" key="2">
    <source>
        <dbReference type="ARBA" id="ARBA00023098"/>
    </source>
</evidence>
<organism evidence="6 7">
    <name type="scientific">Sphagnum jensenii</name>
    <dbReference type="NCBI Taxonomy" id="128206"/>
    <lineage>
        <taxon>Eukaryota</taxon>
        <taxon>Viridiplantae</taxon>
        <taxon>Streptophyta</taxon>
        <taxon>Embryophyta</taxon>
        <taxon>Bryophyta</taxon>
        <taxon>Sphagnophytina</taxon>
        <taxon>Sphagnopsida</taxon>
        <taxon>Sphagnales</taxon>
        <taxon>Sphagnaceae</taxon>
        <taxon>Sphagnum</taxon>
    </lineage>
</organism>
<name>A0ABP0V9N2_9BRYO</name>
<dbReference type="Gene3D" id="3.40.1090.10">
    <property type="entry name" value="Cytosolic phospholipase A2 catalytic domain"/>
    <property type="match status" value="1"/>
</dbReference>
<protein>
    <recommendedName>
        <fullName evidence="4">Patatin</fullName>
        <ecNumber evidence="4">3.1.1.-</ecNumber>
    </recommendedName>
</protein>
<comment type="caution">
    <text evidence="6">The sequence shown here is derived from an EMBL/GenBank/DDBJ whole genome shotgun (WGS) entry which is preliminary data.</text>
</comment>
<feature type="domain" description="PNPLA" evidence="5">
    <location>
        <begin position="17"/>
        <end position="243"/>
    </location>
</feature>
<evidence type="ECO:0000256" key="1">
    <source>
        <dbReference type="ARBA" id="ARBA00010240"/>
    </source>
</evidence>
<dbReference type="Proteomes" id="UP001497444">
    <property type="component" value="Unassembled WGS sequence"/>
</dbReference>
<proteinExistence type="inferred from homology"/>
<feature type="short sequence motif" description="DGA/G" evidence="3">
    <location>
        <begin position="229"/>
        <end position="231"/>
    </location>
</feature>